<gene>
    <name evidence="1" type="ORF">SMTD_LOCUS86</name>
</gene>
<reference evidence="1 2" key="1">
    <citation type="submission" date="2018-11" db="EMBL/GenBank/DDBJ databases">
        <authorList>
            <consortium name="Pathogen Informatics"/>
        </authorList>
    </citation>
    <scope>NUCLEOTIDE SEQUENCE [LARGE SCALE GENOMIC DNA]</scope>
    <source>
        <strain>Denwood</strain>
        <strain evidence="2">Zambia</strain>
    </source>
</reference>
<dbReference type="EMBL" id="UZAL01000057">
    <property type="protein sequence ID" value="VDO67382.1"/>
    <property type="molecule type" value="Genomic_DNA"/>
</dbReference>
<dbReference type="Proteomes" id="UP000269396">
    <property type="component" value="Unassembled WGS sequence"/>
</dbReference>
<proteinExistence type="predicted"/>
<keyword evidence="2" id="KW-1185">Reference proteome</keyword>
<organism evidence="1 2">
    <name type="scientific">Schistosoma mattheei</name>
    <dbReference type="NCBI Taxonomy" id="31246"/>
    <lineage>
        <taxon>Eukaryota</taxon>
        <taxon>Metazoa</taxon>
        <taxon>Spiralia</taxon>
        <taxon>Lophotrochozoa</taxon>
        <taxon>Platyhelminthes</taxon>
        <taxon>Trematoda</taxon>
        <taxon>Digenea</taxon>
        <taxon>Strigeidida</taxon>
        <taxon>Schistosomatoidea</taxon>
        <taxon>Schistosomatidae</taxon>
        <taxon>Schistosoma</taxon>
    </lineage>
</organism>
<name>A0A3P8B6B5_9TREM</name>
<protein>
    <submittedName>
        <fullName evidence="1">Uncharacterized protein</fullName>
    </submittedName>
</protein>
<evidence type="ECO:0000313" key="2">
    <source>
        <dbReference type="Proteomes" id="UP000269396"/>
    </source>
</evidence>
<sequence length="209" mass="23925">MVHTPFVPLGYWRPCTPLVWNQSLPTPLGVLSMSTNPVKALDIRLLSSQFRQQHSRHEKAVSRNSLAEAIYAWQCESISRGRADSPHFRPYQDIDQRLVHTPFVPLGYWRPCTPLVWNQSLPTPLGVLSMSTNPVKALDIRLLSSQFRQQHSRHEKAVSRTSLAEAVYAWSCESVSRWRVDSPHSRPYQGIWGLYYSRESIGVEITIST</sequence>
<evidence type="ECO:0000313" key="1">
    <source>
        <dbReference type="EMBL" id="VDO67382.1"/>
    </source>
</evidence>
<accession>A0A3P8B6B5</accession>
<dbReference type="AlphaFoldDB" id="A0A3P8B6B5"/>